<dbReference type="PANTHER" id="PTHR43101:SF1">
    <property type="entry name" value="BETA-FRUCTOSIDASE"/>
    <property type="match status" value="1"/>
</dbReference>
<evidence type="ECO:0000256" key="4">
    <source>
        <dbReference type="ARBA" id="ARBA00023295"/>
    </source>
</evidence>
<evidence type="ECO:0000256" key="3">
    <source>
        <dbReference type="ARBA" id="ARBA00022801"/>
    </source>
</evidence>
<sequence>MTSDDHGDLAAPVLHPRPRRGWLNDPNGLAHVDGTWHVFFQHNPGAPVHGEIAWGHVSSPDLLRWTEEPVALVPRPGHPDAAGCWTGCLVDDDGVPTAVYSAVTAHASDAQVLLATSDRTLRQWKQGTTAVVPAPDDPAVTDVRDPFVLTVDGRRYGVQGAGGSGRDGRPRLLLWGCDDLRRWEPLGPLLTDDDPVAAAVADAQIWECPNLVRLDGRWLLVLSLWRAVGDGEGELSGVRYLVGDLEPAGAGLRFVPTTGGVLDEGPAFYAPQLLPDGDRVLLWGWSWELGRSVEQVADAGWAGLLTCPRELGLVDGVLTSRPARELDALRGAVLDAAGPFAEQAFEVLADGPVGLTLADGDHEQLVLDPAFAAGGAVRVLVDGSLVEAFAADGRSLTTRAYPTPTSRWRVDGMARVHRLELPAG</sequence>
<dbReference type="Proteomes" id="UP000758168">
    <property type="component" value="Unassembled WGS sequence"/>
</dbReference>
<dbReference type="InterPro" id="IPR023296">
    <property type="entry name" value="Glyco_hydro_beta-prop_sf"/>
</dbReference>
<comment type="caution">
    <text evidence="8">The sequence shown here is derived from an EMBL/GenBank/DDBJ whole genome shotgun (WGS) entry which is preliminary data.</text>
</comment>
<dbReference type="SMART" id="SM00640">
    <property type="entry name" value="Glyco_32"/>
    <property type="match status" value="1"/>
</dbReference>
<dbReference type="InterPro" id="IPR013148">
    <property type="entry name" value="Glyco_hydro_32_N"/>
</dbReference>
<keyword evidence="4 5" id="KW-0326">Glycosidase</keyword>
<dbReference type="Pfam" id="PF08244">
    <property type="entry name" value="Glyco_hydro_32C"/>
    <property type="match status" value="1"/>
</dbReference>
<reference evidence="8 9" key="1">
    <citation type="submission" date="2021-03" db="EMBL/GenBank/DDBJ databases">
        <title>Sequencing the genomes of 1000 actinobacteria strains.</title>
        <authorList>
            <person name="Klenk H.-P."/>
        </authorList>
    </citation>
    <scope>NUCLEOTIDE SEQUENCE [LARGE SCALE GENOMIC DNA]</scope>
    <source>
        <strain evidence="8 9">DSM 12936</strain>
    </source>
</reference>
<dbReference type="PANTHER" id="PTHR43101">
    <property type="entry name" value="BETA-FRUCTOSIDASE"/>
    <property type="match status" value="1"/>
</dbReference>
<protein>
    <recommendedName>
        <fullName evidence="2">beta-fructofuranosidase</fullName>
        <ecNumber evidence="2">3.2.1.26</ecNumber>
    </recommendedName>
</protein>
<dbReference type="RefSeq" id="WP_210054118.1">
    <property type="nucleotide sequence ID" value="NZ_BAAAMH010000012.1"/>
</dbReference>
<organism evidence="8 9">
    <name type="scientific">Microlunatus capsulatus</name>
    <dbReference type="NCBI Taxonomy" id="99117"/>
    <lineage>
        <taxon>Bacteria</taxon>
        <taxon>Bacillati</taxon>
        <taxon>Actinomycetota</taxon>
        <taxon>Actinomycetes</taxon>
        <taxon>Propionibacteriales</taxon>
        <taxon>Propionibacteriaceae</taxon>
        <taxon>Microlunatus</taxon>
    </lineage>
</organism>
<dbReference type="CDD" id="cd08996">
    <property type="entry name" value="GH32_FFase"/>
    <property type="match status" value="1"/>
</dbReference>
<accession>A0ABS4Z608</accession>
<gene>
    <name evidence="8" type="ORF">JOF54_001341</name>
</gene>
<dbReference type="EC" id="3.2.1.26" evidence="2"/>
<dbReference type="InterPro" id="IPR018053">
    <property type="entry name" value="Glyco_hydro_32_AS"/>
</dbReference>
<evidence type="ECO:0000256" key="5">
    <source>
        <dbReference type="RuleBase" id="RU362110"/>
    </source>
</evidence>
<comment type="similarity">
    <text evidence="1 5">Belongs to the glycosyl hydrolase 32 family.</text>
</comment>
<dbReference type="InterPro" id="IPR013189">
    <property type="entry name" value="Glyco_hydro_32_C"/>
</dbReference>
<dbReference type="InterPro" id="IPR051214">
    <property type="entry name" value="GH32_Enzymes"/>
</dbReference>
<dbReference type="SUPFAM" id="SSF75005">
    <property type="entry name" value="Arabinanase/levansucrase/invertase"/>
    <property type="match status" value="1"/>
</dbReference>
<evidence type="ECO:0000313" key="9">
    <source>
        <dbReference type="Proteomes" id="UP000758168"/>
    </source>
</evidence>
<proteinExistence type="inferred from homology"/>
<dbReference type="InterPro" id="IPR001362">
    <property type="entry name" value="Glyco_hydro_32"/>
</dbReference>
<dbReference type="Gene3D" id="2.115.10.20">
    <property type="entry name" value="Glycosyl hydrolase domain, family 43"/>
    <property type="match status" value="1"/>
</dbReference>
<evidence type="ECO:0000256" key="1">
    <source>
        <dbReference type="ARBA" id="ARBA00009902"/>
    </source>
</evidence>
<evidence type="ECO:0000259" key="7">
    <source>
        <dbReference type="Pfam" id="PF08244"/>
    </source>
</evidence>
<keyword evidence="9" id="KW-1185">Reference proteome</keyword>
<dbReference type="SUPFAM" id="SSF49899">
    <property type="entry name" value="Concanavalin A-like lectins/glucanases"/>
    <property type="match status" value="1"/>
</dbReference>
<dbReference type="EMBL" id="JAGIOB010000001">
    <property type="protein sequence ID" value="MBP2416419.1"/>
    <property type="molecule type" value="Genomic_DNA"/>
</dbReference>
<dbReference type="Gene3D" id="2.60.120.560">
    <property type="entry name" value="Exo-inulinase, domain 1"/>
    <property type="match status" value="1"/>
</dbReference>
<evidence type="ECO:0000259" key="6">
    <source>
        <dbReference type="Pfam" id="PF00251"/>
    </source>
</evidence>
<dbReference type="GO" id="GO:0004564">
    <property type="term" value="F:beta-fructofuranosidase activity"/>
    <property type="evidence" value="ECO:0007669"/>
    <property type="project" value="UniProtKB-EC"/>
</dbReference>
<name>A0ABS4Z608_9ACTN</name>
<keyword evidence="3 5" id="KW-0378">Hydrolase</keyword>
<evidence type="ECO:0000313" key="8">
    <source>
        <dbReference type="EMBL" id="MBP2416419.1"/>
    </source>
</evidence>
<dbReference type="PROSITE" id="PS00609">
    <property type="entry name" value="GLYCOSYL_HYDROL_F32"/>
    <property type="match status" value="1"/>
</dbReference>
<feature type="domain" description="Glycosyl hydrolase family 32 N-terminal" evidence="6">
    <location>
        <begin position="15"/>
        <end position="322"/>
    </location>
</feature>
<evidence type="ECO:0000256" key="2">
    <source>
        <dbReference type="ARBA" id="ARBA00012758"/>
    </source>
</evidence>
<feature type="domain" description="Glycosyl hydrolase family 32 C-terminal" evidence="7">
    <location>
        <begin position="377"/>
        <end position="406"/>
    </location>
</feature>
<dbReference type="Pfam" id="PF00251">
    <property type="entry name" value="Glyco_hydro_32N"/>
    <property type="match status" value="1"/>
</dbReference>
<dbReference type="InterPro" id="IPR013320">
    <property type="entry name" value="ConA-like_dom_sf"/>
</dbReference>